<accession>A0ABU4FJJ1</accession>
<dbReference type="PRINTS" id="PR00080">
    <property type="entry name" value="SDRFAMILY"/>
</dbReference>
<reference evidence="5 6" key="1">
    <citation type="submission" date="2023-10" db="EMBL/GenBank/DDBJ databases">
        <title>Characterization of rhizosphere-enriched actinobacteria from wheat plants lab-grown on chernevaya soil.</title>
        <authorList>
            <person name="Tikhonova E.N."/>
            <person name="Konopkin A."/>
            <person name="Kravchenko I.K."/>
        </authorList>
    </citation>
    <scope>NUCLEOTIDE SEQUENCE [LARGE SCALE GENOMIC DNA]</scope>
    <source>
        <strain evidence="5 6">RR29</strain>
    </source>
</reference>
<dbReference type="PROSITE" id="PS00061">
    <property type="entry name" value="ADH_SHORT"/>
    <property type="match status" value="1"/>
</dbReference>
<feature type="domain" description="Ketoreductase" evidence="4">
    <location>
        <begin position="8"/>
        <end position="183"/>
    </location>
</feature>
<dbReference type="Gene3D" id="3.40.50.720">
    <property type="entry name" value="NAD(P)-binding Rossmann-like Domain"/>
    <property type="match status" value="1"/>
</dbReference>
<evidence type="ECO:0000313" key="5">
    <source>
        <dbReference type="EMBL" id="MDV7220719.1"/>
    </source>
</evidence>
<dbReference type="InterPro" id="IPR020904">
    <property type="entry name" value="Sc_DH/Rdtase_CS"/>
</dbReference>
<dbReference type="Proteomes" id="UP001187346">
    <property type="component" value="Unassembled WGS sequence"/>
</dbReference>
<dbReference type="PROSITE" id="PS51257">
    <property type="entry name" value="PROKAR_LIPOPROTEIN"/>
    <property type="match status" value="1"/>
</dbReference>
<name>A0ABU4FJJ1_9ACTN</name>
<dbReference type="PANTHER" id="PTHR44196">
    <property type="entry name" value="DEHYDROGENASE/REDUCTASE SDR FAMILY MEMBER 7B"/>
    <property type="match status" value="1"/>
</dbReference>
<gene>
    <name evidence="5" type="ORF">R5A26_32760</name>
</gene>
<dbReference type="Pfam" id="PF00106">
    <property type="entry name" value="adh_short"/>
    <property type="match status" value="1"/>
</dbReference>
<evidence type="ECO:0000256" key="3">
    <source>
        <dbReference type="RuleBase" id="RU000363"/>
    </source>
</evidence>
<dbReference type="SMART" id="SM00822">
    <property type="entry name" value="PKS_KR"/>
    <property type="match status" value="1"/>
</dbReference>
<sequence>MNVRLSGSRVLLTGATGGLGSCMARALRAHGAELILTGRRVEALERLAAETGARSIAADLSVPAEVTRLLDEAGPVDILINNAALSAVGPVVDFSEEEIARTVDVNLLTPILLTRAVTPQLVGRGRGHIVLIGSLSGRTASKGSALYNSTKFGLRGFALAHRQDLHGTGVGVSIVEPTFVSEAGMYADSGVALPKGVRTVSPDEVTRAVIRSIEKNVDEIVVAPVEQRIQASLALVAPSVDARLQRAFGVSEVFGKYPGVTKR</sequence>
<keyword evidence="6" id="KW-1185">Reference proteome</keyword>
<proteinExistence type="inferred from homology"/>
<evidence type="ECO:0000256" key="1">
    <source>
        <dbReference type="ARBA" id="ARBA00006484"/>
    </source>
</evidence>
<evidence type="ECO:0000259" key="4">
    <source>
        <dbReference type="SMART" id="SM00822"/>
    </source>
</evidence>
<evidence type="ECO:0000256" key="2">
    <source>
        <dbReference type="ARBA" id="ARBA00023002"/>
    </source>
</evidence>
<evidence type="ECO:0000313" key="6">
    <source>
        <dbReference type="Proteomes" id="UP001187346"/>
    </source>
</evidence>
<comment type="similarity">
    <text evidence="1 3">Belongs to the short-chain dehydrogenases/reductases (SDR) family.</text>
</comment>
<keyword evidence="2" id="KW-0560">Oxidoreductase</keyword>
<dbReference type="PANTHER" id="PTHR44196:SF1">
    <property type="entry name" value="DEHYDROGENASE_REDUCTASE SDR FAMILY MEMBER 7B"/>
    <property type="match status" value="1"/>
</dbReference>
<dbReference type="SUPFAM" id="SSF51735">
    <property type="entry name" value="NAD(P)-binding Rossmann-fold domains"/>
    <property type="match status" value="1"/>
</dbReference>
<dbReference type="InterPro" id="IPR057326">
    <property type="entry name" value="KR_dom"/>
</dbReference>
<dbReference type="EMBL" id="JAWMAJ010000141">
    <property type="protein sequence ID" value="MDV7220719.1"/>
    <property type="molecule type" value="Genomic_DNA"/>
</dbReference>
<protein>
    <submittedName>
        <fullName evidence="5">SDR family NAD(P)-dependent oxidoreductase</fullName>
    </submittedName>
</protein>
<dbReference type="InterPro" id="IPR036291">
    <property type="entry name" value="NAD(P)-bd_dom_sf"/>
</dbReference>
<dbReference type="RefSeq" id="WP_317774197.1">
    <property type="nucleotide sequence ID" value="NZ_JAWMAJ010000141.1"/>
</dbReference>
<dbReference type="InterPro" id="IPR002347">
    <property type="entry name" value="SDR_fam"/>
</dbReference>
<comment type="caution">
    <text evidence="5">The sequence shown here is derived from an EMBL/GenBank/DDBJ whole genome shotgun (WGS) entry which is preliminary data.</text>
</comment>
<organism evidence="5 6">
    <name type="scientific">Streptomyces prunicolor</name>
    <dbReference type="NCBI Taxonomy" id="67348"/>
    <lineage>
        <taxon>Bacteria</taxon>
        <taxon>Bacillati</taxon>
        <taxon>Actinomycetota</taxon>
        <taxon>Actinomycetes</taxon>
        <taxon>Kitasatosporales</taxon>
        <taxon>Streptomycetaceae</taxon>
        <taxon>Streptomyces</taxon>
    </lineage>
</organism>
<dbReference type="PRINTS" id="PR00081">
    <property type="entry name" value="GDHRDH"/>
</dbReference>